<dbReference type="GO" id="GO:0008353">
    <property type="term" value="F:RNA polymerase II CTD heptapeptide repeat kinase activity"/>
    <property type="evidence" value="ECO:0007669"/>
    <property type="project" value="UniProtKB-EC"/>
</dbReference>
<dbReference type="InterPro" id="IPR017441">
    <property type="entry name" value="Protein_kinase_ATP_BS"/>
</dbReference>
<name>A0A453IPH8_AEGTS</name>
<proteinExistence type="inferred from homology"/>
<feature type="compositionally biased region" description="Pro residues" evidence="11">
    <location>
        <begin position="22"/>
        <end position="36"/>
    </location>
</feature>
<feature type="region of interest" description="Disordered" evidence="11">
    <location>
        <begin position="1"/>
        <end position="39"/>
    </location>
</feature>
<keyword evidence="4" id="KW-0808">Transferase</keyword>
<evidence type="ECO:0000256" key="5">
    <source>
        <dbReference type="ARBA" id="ARBA00022741"/>
    </source>
</evidence>
<reference evidence="13" key="3">
    <citation type="journal article" date="2017" name="Nature">
        <title>Genome sequence of the progenitor of the wheat D genome Aegilops tauschii.</title>
        <authorList>
            <person name="Luo M.C."/>
            <person name="Gu Y.Q."/>
            <person name="Puiu D."/>
            <person name="Wang H."/>
            <person name="Twardziok S.O."/>
            <person name="Deal K.R."/>
            <person name="Huo N."/>
            <person name="Zhu T."/>
            <person name="Wang L."/>
            <person name="Wang Y."/>
            <person name="McGuire P.E."/>
            <person name="Liu S."/>
            <person name="Long H."/>
            <person name="Ramasamy R.K."/>
            <person name="Rodriguez J.C."/>
            <person name="Van S.L."/>
            <person name="Yuan L."/>
            <person name="Wang Z."/>
            <person name="Xia Z."/>
            <person name="Xiao L."/>
            <person name="Anderson O.D."/>
            <person name="Ouyang S."/>
            <person name="Liang Y."/>
            <person name="Zimin A.V."/>
            <person name="Pertea G."/>
            <person name="Qi P."/>
            <person name="Bennetzen J.L."/>
            <person name="Dai X."/>
            <person name="Dawson M.W."/>
            <person name="Muller H.G."/>
            <person name="Kugler K."/>
            <person name="Rivarola-Duarte L."/>
            <person name="Spannagl M."/>
            <person name="Mayer K.F.X."/>
            <person name="Lu F.H."/>
            <person name="Bevan M.W."/>
            <person name="Leroy P."/>
            <person name="Li P."/>
            <person name="You F.M."/>
            <person name="Sun Q."/>
            <person name="Liu Z."/>
            <person name="Lyons E."/>
            <person name="Wicker T."/>
            <person name="Salzberg S.L."/>
            <person name="Devos K.M."/>
            <person name="Dvorak J."/>
        </authorList>
    </citation>
    <scope>NUCLEOTIDE SEQUENCE [LARGE SCALE GENOMIC DNA]</scope>
    <source>
        <strain evidence="13">cv. AL8/78</strain>
    </source>
</reference>
<evidence type="ECO:0000256" key="4">
    <source>
        <dbReference type="ARBA" id="ARBA00022679"/>
    </source>
</evidence>
<keyword evidence="5 9" id="KW-0547">Nucleotide-binding</keyword>
<dbReference type="SMART" id="SM00220">
    <property type="entry name" value="S_TKc"/>
    <property type="match status" value="1"/>
</dbReference>
<feature type="binding site" evidence="9">
    <location>
        <position position="117"/>
    </location>
    <ligand>
        <name>ATP</name>
        <dbReference type="ChEBI" id="CHEBI:30616"/>
    </ligand>
</feature>
<accession>A0A453IPH8</accession>
<reference evidence="13" key="4">
    <citation type="submission" date="2019-03" db="UniProtKB">
        <authorList>
            <consortium name="EnsemblPlants"/>
        </authorList>
    </citation>
    <scope>IDENTIFICATION</scope>
</reference>
<evidence type="ECO:0000256" key="9">
    <source>
        <dbReference type="PROSITE-ProRule" id="PRU10141"/>
    </source>
</evidence>
<dbReference type="PROSITE" id="PS50011">
    <property type="entry name" value="PROTEIN_KINASE_DOM"/>
    <property type="match status" value="1"/>
</dbReference>
<dbReference type="InterPro" id="IPR011009">
    <property type="entry name" value="Kinase-like_dom_sf"/>
</dbReference>
<feature type="compositionally biased region" description="Polar residues" evidence="11">
    <location>
        <begin position="63"/>
        <end position="72"/>
    </location>
</feature>
<comment type="catalytic activity">
    <reaction evidence="8">
        <text>[DNA-directed RNA polymerase] + ATP = phospho-[DNA-directed RNA polymerase] + ADP + H(+)</text>
        <dbReference type="Rhea" id="RHEA:10216"/>
        <dbReference type="Rhea" id="RHEA-COMP:11321"/>
        <dbReference type="Rhea" id="RHEA-COMP:11322"/>
        <dbReference type="ChEBI" id="CHEBI:15378"/>
        <dbReference type="ChEBI" id="CHEBI:30616"/>
        <dbReference type="ChEBI" id="CHEBI:43176"/>
        <dbReference type="ChEBI" id="CHEBI:68546"/>
        <dbReference type="ChEBI" id="CHEBI:456216"/>
        <dbReference type="EC" id="2.7.11.23"/>
    </reaction>
</comment>
<dbReference type="Proteomes" id="UP000015105">
    <property type="component" value="Chromosome 4D"/>
</dbReference>
<evidence type="ECO:0000313" key="13">
    <source>
        <dbReference type="EnsemblPlants" id="AET4Gv20639000.1"/>
    </source>
</evidence>
<evidence type="ECO:0000256" key="2">
    <source>
        <dbReference type="ARBA" id="ARBA00012409"/>
    </source>
</evidence>
<dbReference type="SUPFAM" id="SSF56112">
    <property type="entry name" value="Protein kinase-like (PK-like)"/>
    <property type="match status" value="1"/>
</dbReference>
<protein>
    <recommendedName>
        <fullName evidence="2">[RNA-polymerase]-subunit kinase</fullName>
        <ecNumber evidence="2">2.7.11.23</ecNumber>
    </recommendedName>
</protein>
<evidence type="ECO:0000259" key="12">
    <source>
        <dbReference type="PROSITE" id="PS50011"/>
    </source>
</evidence>
<dbReference type="PROSITE" id="PS00107">
    <property type="entry name" value="PROTEIN_KINASE_ATP"/>
    <property type="match status" value="1"/>
</dbReference>
<keyword evidence="6" id="KW-0418">Kinase</keyword>
<dbReference type="InterPro" id="IPR050108">
    <property type="entry name" value="CDK"/>
</dbReference>
<evidence type="ECO:0000313" key="14">
    <source>
        <dbReference type="Proteomes" id="UP000015105"/>
    </source>
</evidence>
<evidence type="ECO:0000256" key="7">
    <source>
        <dbReference type="ARBA" id="ARBA00022840"/>
    </source>
</evidence>
<keyword evidence="14" id="KW-1185">Reference proteome</keyword>
<keyword evidence="7 9" id="KW-0067">ATP-binding</keyword>
<dbReference type="FunFam" id="1.10.510.10:FF:000790">
    <property type="entry name" value="Cyclin-dependent kinase G-1"/>
    <property type="match status" value="1"/>
</dbReference>
<dbReference type="PROSITE" id="PS00108">
    <property type="entry name" value="PROTEIN_KINASE_ST"/>
    <property type="match status" value="1"/>
</dbReference>
<dbReference type="PANTHER" id="PTHR24056">
    <property type="entry name" value="CELL DIVISION PROTEIN KINASE"/>
    <property type="match status" value="1"/>
</dbReference>
<feature type="region of interest" description="Disordered" evidence="11">
    <location>
        <begin position="52"/>
        <end position="79"/>
    </location>
</feature>
<comment type="similarity">
    <text evidence="1">Belongs to the protein kinase superfamily. CMGC Ser/Thr protein kinase family. CDC2/CDKX subfamily.</text>
</comment>
<evidence type="ECO:0000256" key="10">
    <source>
        <dbReference type="RuleBase" id="RU000304"/>
    </source>
</evidence>
<dbReference type="InterPro" id="IPR008271">
    <property type="entry name" value="Ser/Thr_kinase_AS"/>
</dbReference>
<dbReference type="Gene3D" id="1.10.510.10">
    <property type="entry name" value="Transferase(Phosphotransferase) domain 1"/>
    <property type="match status" value="1"/>
</dbReference>
<reference evidence="13" key="5">
    <citation type="journal article" date="2021" name="G3 (Bethesda)">
        <title>Aegilops tauschii genome assembly Aet v5.0 features greater sequence contiguity and improved annotation.</title>
        <authorList>
            <person name="Wang L."/>
            <person name="Zhu T."/>
            <person name="Rodriguez J.C."/>
            <person name="Deal K.R."/>
            <person name="Dubcovsky J."/>
            <person name="McGuire P.E."/>
            <person name="Lux T."/>
            <person name="Spannagl M."/>
            <person name="Mayer K.F.X."/>
            <person name="Baldrich P."/>
            <person name="Meyers B.C."/>
            <person name="Huo N."/>
            <person name="Gu Y.Q."/>
            <person name="Zhou H."/>
            <person name="Devos K.M."/>
            <person name="Bennetzen J.L."/>
            <person name="Unver T."/>
            <person name="Budak H."/>
            <person name="Gulick P.J."/>
            <person name="Galiba G."/>
            <person name="Kalapos B."/>
            <person name="Nelson D.R."/>
            <person name="Li P."/>
            <person name="You F.M."/>
            <person name="Luo M.C."/>
            <person name="Dvorak J."/>
        </authorList>
    </citation>
    <scope>NUCLEOTIDE SEQUENCE [LARGE SCALE GENOMIC DNA]</scope>
    <source>
        <strain evidence="13">cv. AL8/78</strain>
    </source>
</reference>
<dbReference type="AlphaFoldDB" id="A0A453IPH8"/>
<evidence type="ECO:0000256" key="3">
    <source>
        <dbReference type="ARBA" id="ARBA00022553"/>
    </source>
</evidence>
<dbReference type="PANTHER" id="PTHR24056:SF572">
    <property type="entry name" value="PROTEIN KINASE DOMAIN-CONTAINING PROTEIN"/>
    <property type="match status" value="1"/>
</dbReference>
<evidence type="ECO:0000256" key="11">
    <source>
        <dbReference type="SAM" id="MobiDB-lite"/>
    </source>
</evidence>
<dbReference type="GO" id="GO:0005634">
    <property type="term" value="C:nucleus"/>
    <property type="evidence" value="ECO:0007669"/>
    <property type="project" value="TreeGrafter"/>
</dbReference>
<keyword evidence="3" id="KW-0597">Phosphoprotein</keyword>
<dbReference type="Gene3D" id="3.30.200.20">
    <property type="entry name" value="Phosphorylase Kinase, domain 1"/>
    <property type="match status" value="1"/>
</dbReference>
<evidence type="ECO:0000256" key="1">
    <source>
        <dbReference type="ARBA" id="ARBA00006485"/>
    </source>
</evidence>
<dbReference type="Gramene" id="AET4Gv20639000.1">
    <property type="protein sequence ID" value="AET4Gv20639000.1"/>
    <property type="gene ID" value="AET4Gv20639000"/>
</dbReference>
<evidence type="ECO:0000256" key="8">
    <source>
        <dbReference type="ARBA" id="ARBA00049280"/>
    </source>
</evidence>
<organism evidence="13 14">
    <name type="scientific">Aegilops tauschii subsp. strangulata</name>
    <name type="common">Goatgrass</name>
    <dbReference type="NCBI Taxonomy" id="200361"/>
    <lineage>
        <taxon>Eukaryota</taxon>
        <taxon>Viridiplantae</taxon>
        <taxon>Streptophyta</taxon>
        <taxon>Embryophyta</taxon>
        <taxon>Tracheophyta</taxon>
        <taxon>Spermatophyta</taxon>
        <taxon>Magnoliopsida</taxon>
        <taxon>Liliopsida</taxon>
        <taxon>Poales</taxon>
        <taxon>Poaceae</taxon>
        <taxon>BOP clade</taxon>
        <taxon>Pooideae</taxon>
        <taxon>Triticodae</taxon>
        <taxon>Triticeae</taxon>
        <taxon>Triticinae</taxon>
        <taxon>Aegilops</taxon>
    </lineage>
</organism>
<dbReference type="STRING" id="200361.A0A453IPH8"/>
<evidence type="ECO:0000256" key="6">
    <source>
        <dbReference type="ARBA" id="ARBA00022777"/>
    </source>
</evidence>
<dbReference type="GO" id="GO:0007346">
    <property type="term" value="P:regulation of mitotic cell cycle"/>
    <property type="evidence" value="ECO:0007669"/>
    <property type="project" value="TreeGrafter"/>
</dbReference>
<dbReference type="GO" id="GO:0005524">
    <property type="term" value="F:ATP binding"/>
    <property type="evidence" value="ECO:0007669"/>
    <property type="project" value="UniProtKB-UniRule"/>
</dbReference>
<reference evidence="14" key="1">
    <citation type="journal article" date="2014" name="Science">
        <title>Ancient hybridizations among the ancestral genomes of bread wheat.</title>
        <authorList>
            <consortium name="International Wheat Genome Sequencing Consortium,"/>
            <person name="Marcussen T."/>
            <person name="Sandve S.R."/>
            <person name="Heier L."/>
            <person name="Spannagl M."/>
            <person name="Pfeifer M."/>
            <person name="Jakobsen K.S."/>
            <person name="Wulff B.B."/>
            <person name="Steuernagel B."/>
            <person name="Mayer K.F."/>
            <person name="Olsen O.A."/>
        </authorList>
    </citation>
    <scope>NUCLEOTIDE SEQUENCE [LARGE SCALE GENOMIC DNA]</scope>
    <source>
        <strain evidence="14">cv. AL8/78</strain>
    </source>
</reference>
<dbReference type="Pfam" id="PF00069">
    <property type="entry name" value="Pkinase"/>
    <property type="match status" value="1"/>
</dbReference>
<sequence>ISSIDPSARHPPPLPSSVDPLLPSPSPPPRAHPPLQQPKLFVRRASAMAARKRPAAALDAGHATTTAPQQSPACCKRSRTKIRSTAEYEEETRLGEGGFGCVLLARHRATRKIVAIKYLYWPDGSQQPPNAAELLREARFLEACDGNPYVVGFEGLVRDPDNGAFGLVMEYVAAPSLHKFLRNRRSGQPLPESTVRAIMWKLLTGARTMHDRHVVHRDIKPGNILVGQDGELVKICDFGLAISMSELPPYNQAGTPFYVAPEVLLGKRDYDALVDTWSIGCVMAEMLTGKTLFLGDDDDDAADNEITQLWSIFRLLGTPDERTWPEFTSLPHTAKALRLLPPGHKQNKLRELFPQEKLSEHGFQVLQGLLTCNPNQRLTAATALKHRWFAAPRPAAAAPKVDALSFPKKKAPRIKFIPQAMPQKNLLKIPLAVWNAAQRV</sequence>
<dbReference type="EC" id="2.7.11.23" evidence="2"/>
<reference evidence="14" key="2">
    <citation type="journal article" date="2017" name="Nat. Plants">
        <title>The Aegilops tauschii genome reveals multiple impacts of transposons.</title>
        <authorList>
            <person name="Zhao G."/>
            <person name="Zou C."/>
            <person name="Li K."/>
            <person name="Wang K."/>
            <person name="Li T."/>
            <person name="Gao L."/>
            <person name="Zhang X."/>
            <person name="Wang H."/>
            <person name="Yang Z."/>
            <person name="Liu X."/>
            <person name="Jiang W."/>
            <person name="Mao L."/>
            <person name="Kong X."/>
            <person name="Jiao Y."/>
            <person name="Jia J."/>
        </authorList>
    </citation>
    <scope>NUCLEOTIDE SEQUENCE [LARGE SCALE GENOMIC DNA]</scope>
    <source>
        <strain evidence="14">cv. AL8/78</strain>
    </source>
</reference>
<dbReference type="InterPro" id="IPR000719">
    <property type="entry name" value="Prot_kinase_dom"/>
</dbReference>
<keyword evidence="10" id="KW-0723">Serine/threonine-protein kinase</keyword>
<dbReference type="EnsemblPlants" id="AET4Gv20639000.1">
    <property type="protein sequence ID" value="AET4Gv20639000.1"/>
    <property type="gene ID" value="AET4Gv20639000"/>
</dbReference>
<feature type="domain" description="Protein kinase" evidence="12">
    <location>
        <begin position="88"/>
        <end position="389"/>
    </location>
</feature>